<dbReference type="FunCoup" id="A0A165QR60">
    <property type="interactions" value="16"/>
</dbReference>
<keyword evidence="4" id="KW-0276">Fatty acid metabolism</keyword>
<dbReference type="HAMAP" id="MF_00101">
    <property type="entry name" value="AcpS"/>
    <property type="match status" value="1"/>
</dbReference>
<proteinExistence type="inferred from homology"/>
<gene>
    <name evidence="9" type="ORF">EXIGLDRAFT_827904</name>
</gene>
<keyword evidence="7" id="KW-0275">Fatty acid biosynthesis</keyword>
<dbReference type="GO" id="GO:0008897">
    <property type="term" value="F:holo-[acyl-carrier-protein] synthase activity"/>
    <property type="evidence" value="ECO:0007669"/>
    <property type="project" value="InterPro"/>
</dbReference>
<dbReference type="GO" id="GO:0006633">
    <property type="term" value="P:fatty acid biosynthetic process"/>
    <property type="evidence" value="ECO:0007669"/>
    <property type="project" value="UniProtKB-KW"/>
</dbReference>
<dbReference type="InterPro" id="IPR004568">
    <property type="entry name" value="Ppantetheine-prot_Trfase_dom"/>
</dbReference>
<keyword evidence="1" id="KW-0444">Lipid biosynthesis</keyword>
<sequence>MLLGIGTDVLHFPRLVNLISRRSEAQLARRVLGASELEQFAALDASRRVRLLAVSWTLKEAAYKALYPTAKLTWKDLSVIRNEGGKPSLALASTLQSSLKVGAIHCSVSHDGDYVLAMVAIERSNSSS</sequence>
<evidence type="ECO:0000256" key="4">
    <source>
        <dbReference type="ARBA" id="ARBA00022832"/>
    </source>
</evidence>
<dbReference type="Proteomes" id="UP000077266">
    <property type="component" value="Unassembled WGS sequence"/>
</dbReference>
<feature type="domain" description="4'-phosphopantetheinyl transferase" evidence="8">
    <location>
        <begin position="4"/>
        <end position="118"/>
    </location>
</feature>
<evidence type="ECO:0000256" key="7">
    <source>
        <dbReference type="ARBA" id="ARBA00023160"/>
    </source>
</evidence>
<evidence type="ECO:0000313" key="10">
    <source>
        <dbReference type="Proteomes" id="UP000077266"/>
    </source>
</evidence>
<name>A0A165QR60_EXIGL</name>
<keyword evidence="2 9" id="KW-0808">Transferase</keyword>
<dbReference type="EMBL" id="KV425882">
    <property type="protein sequence ID" value="KZW03966.1"/>
    <property type="molecule type" value="Genomic_DNA"/>
</dbReference>
<keyword evidence="3" id="KW-0479">Metal-binding</keyword>
<reference evidence="9 10" key="1">
    <citation type="journal article" date="2016" name="Mol. Biol. Evol.">
        <title>Comparative Genomics of Early-Diverging Mushroom-Forming Fungi Provides Insights into the Origins of Lignocellulose Decay Capabilities.</title>
        <authorList>
            <person name="Nagy L.G."/>
            <person name="Riley R."/>
            <person name="Tritt A."/>
            <person name="Adam C."/>
            <person name="Daum C."/>
            <person name="Floudas D."/>
            <person name="Sun H."/>
            <person name="Yadav J.S."/>
            <person name="Pangilinan J."/>
            <person name="Larsson K.H."/>
            <person name="Matsuura K."/>
            <person name="Barry K."/>
            <person name="Labutti K."/>
            <person name="Kuo R."/>
            <person name="Ohm R.A."/>
            <person name="Bhattacharya S.S."/>
            <person name="Shirouzu T."/>
            <person name="Yoshinaga Y."/>
            <person name="Martin F.M."/>
            <person name="Grigoriev I.V."/>
            <person name="Hibbett D.S."/>
        </authorList>
    </citation>
    <scope>NUCLEOTIDE SEQUENCE [LARGE SCALE GENOMIC DNA]</scope>
    <source>
        <strain evidence="9 10">HHB12029</strain>
    </source>
</reference>
<dbReference type="Gene3D" id="3.90.470.20">
    <property type="entry name" value="4'-phosphopantetheinyl transferase domain"/>
    <property type="match status" value="1"/>
</dbReference>
<dbReference type="OrthoDB" id="15433at2759"/>
<keyword evidence="5" id="KW-0460">Magnesium</keyword>
<evidence type="ECO:0000256" key="6">
    <source>
        <dbReference type="ARBA" id="ARBA00023098"/>
    </source>
</evidence>
<dbReference type="GO" id="GO:0000287">
    <property type="term" value="F:magnesium ion binding"/>
    <property type="evidence" value="ECO:0007669"/>
    <property type="project" value="InterPro"/>
</dbReference>
<dbReference type="InterPro" id="IPR002582">
    <property type="entry name" value="ACPS"/>
</dbReference>
<evidence type="ECO:0000256" key="1">
    <source>
        <dbReference type="ARBA" id="ARBA00022516"/>
    </source>
</evidence>
<evidence type="ECO:0000259" key="8">
    <source>
        <dbReference type="Pfam" id="PF01648"/>
    </source>
</evidence>
<dbReference type="NCBIfam" id="TIGR00516">
    <property type="entry name" value="acpS"/>
    <property type="match status" value="1"/>
</dbReference>
<organism evidence="9 10">
    <name type="scientific">Exidia glandulosa HHB12029</name>
    <dbReference type="NCBI Taxonomy" id="1314781"/>
    <lineage>
        <taxon>Eukaryota</taxon>
        <taxon>Fungi</taxon>
        <taxon>Dikarya</taxon>
        <taxon>Basidiomycota</taxon>
        <taxon>Agaricomycotina</taxon>
        <taxon>Agaricomycetes</taxon>
        <taxon>Auriculariales</taxon>
        <taxon>Exidiaceae</taxon>
        <taxon>Exidia</taxon>
    </lineage>
</organism>
<dbReference type="STRING" id="1314781.A0A165QR60"/>
<dbReference type="NCBIfam" id="TIGR00556">
    <property type="entry name" value="pantethn_trn"/>
    <property type="match status" value="1"/>
</dbReference>
<evidence type="ECO:0000313" key="9">
    <source>
        <dbReference type="EMBL" id="KZW03966.1"/>
    </source>
</evidence>
<keyword evidence="10" id="KW-1185">Reference proteome</keyword>
<dbReference type="SUPFAM" id="SSF56214">
    <property type="entry name" value="4'-phosphopantetheinyl transferase"/>
    <property type="match status" value="1"/>
</dbReference>
<dbReference type="InParanoid" id="A0A165QR60"/>
<keyword evidence="6" id="KW-0443">Lipid metabolism</keyword>
<evidence type="ECO:0000256" key="5">
    <source>
        <dbReference type="ARBA" id="ARBA00022842"/>
    </source>
</evidence>
<dbReference type="Pfam" id="PF01648">
    <property type="entry name" value="ACPS"/>
    <property type="match status" value="1"/>
</dbReference>
<evidence type="ECO:0000256" key="2">
    <source>
        <dbReference type="ARBA" id="ARBA00022679"/>
    </source>
</evidence>
<protein>
    <submittedName>
        <fullName evidence="9">4'-phosphopantetheinyl transferase</fullName>
    </submittedName>
</protein>
<dbReference type="InterPro" id="IPR008278">
    <property type="entry name" value="4-PPantetheinyl_Trfase_dom"/>
</dbReference>
<accession>A0A165QR60</accession>
<dbReference type="InterPro" id="IPR037143">
    <property type="entry name" value="4-PPantetheinyl_Trfase_dom_sf"/>
</dbReference>
<dbReference type="AlphaFoldDB" id="A0A165QR60"/>
<evidence type="ECO:0000256" key="3">
    <source>
        <dbReference type="ARBA" id="ARBA00022723"/>
    </source>
</evidence>